<evidence type="ECO:0000313" key="2">
    <source>
        <dbReference type="EMBL" id="BCL25466.1"/>
    </source>
</evidence>
<dbReference type="InterPro" id="IPR039708">
    <property type="entry name" value="MT1774/Rv1733c-like"/>
</dbReference>
<reference evidence="2 3" key="1">
    <citation type="journal article" date="2014" name="Int. J. Syst. Evol. Microbiol.">
        <title>Complete genome sequence of Corynebacterium casei LMG S-19264T (=DSM 44701T), isolated from a smear-ripened cheese.</title>
        <authorList>
            <consortium name="US DOE Joint Genome Institute (JGI-PGF)"/>
            <person name="Walter F."/>
            <person name="Albersmeier A."/>
            <person name="Kalinowski J."/>
            <person name="Ruckert C."/>
        </authorList>
    </citation>
    <scope>NUCLEOTIDE SEQUENCE [LARGE SCALE GENOMIC DNA]</scope>
    <source>
        <strain evidence="2 3">JCM 4677</strain>
    </source>
</reference>
<evidence type="ECO:0000256" key="1">
    <source>
        <dbReference type="SAM" id="Phobius"/>
    </source>
</evidence>
<dbReference type="RefSeq" id="WP_190849146.1">
    <property type="nucleotide sequence ID" value="NZ_AP023440.1"/>
</dbReference>
<dbReference type="PANTHER" id="PTHR42305:SF1">
    <property type="entry name" value="MEMBRANE PROTEIN RV1733C-RELATED"/>
    <property type="match status" value="1"/>
</dbReference>
<dbReference type="EMBL" id="AP023440">
    <property type="protein sequence ID" value="BCL25466.1"/>
    <property type="molecule type" value="Genomic_DNA"/>
</dbReference>
<dbReference type="Proteomes" id="UP000516444">
    <property type="component" value="Chromosome"/>
</dbReference>
<protein>
    <recommendedName>
        <fullName evidence="4">Proline rich protein membrane protein</fullName>
    </recommendedName>
</protein>
<feature type="transmembrane region" description="Helical" evidence="1">
    <location>
        <begin position="159"/>
        <end position="180"/>
    </location>
</feature>
<dbReference type="KEGG" id="sgm:GCM10017557_03250"/>
<feature type="transmembrane region" description="Helical" evidence="1">
    <location>
        <begin position="37"/>
        <end position="58"/>
    </location>
</feature>
<keyword evidence="3" id="KW-1185">Reference proteome</keyword>
<keyword evidence="1" id="KW-0472">Membrane</keyword>
<evidence type="ECO:0000313" key="3">
    <source>
        <dbReference type="Proteomes" id="UP000516444"/>
    </source>
</evidence>
<dbReference type="PANTHER" id="PTHR42305">
    <property type="entry name" value="MEMBRANE PROTEIN RV1733C-RELATED"/>
    <property type="match status" value="1"/>
</dbReference>
<sequence length="207" mass="22559">MARATPPAQPPPEEPPRVLLWRWRRNPLRRPADLAQAWIALGLFLAVLAATPAVMVLVGDAAYRHYQETARQQAATRHQVPAVLVDDAPRHPEPGSDEAEKALYPVTVRFTDREGHLRTTKADVRPALPAGSAVHIWASATGEITEPPLTAEQVRSRSLGCAVVAVLTVALIGAAAYGYAARRLERHNLARWDTAWARTAPGWTASP</sequence>
<accession>A0A7G1NV55</accession>
<evidence type="ECO:0008006" key="4">
    <source>
        <dbReference type="Google" id="ProtNLM"/>
    </source>
</evidence>
<dbReference type="AlphaFoldDB" id="A0A7G1NV55"/>
<organism evidence="2 3">
    <name type="scientific">Streptomyces aurantiacus</name>
    <dbReference type="NCBI Taxonomy" id="47760"/>
    <lineage>
        <taxon>Bacteria</taxon>
        <taxon>Bacillati</taxon>
        <taxon>Actinomycetota</taxon>
        <taxon>Actinomycetes</taxon>
        <taxon>Kitasatosporales</taxon>
        <taxon>Streptomycetaceae</taxon>
        <taxon>Streptomyces</taxon>
        <taxon>Streptomyces aurantiacus group</taxon>
    </lineage>
</organism>
<gene>
    <name evidence="2" type="ORF">GCM10017557_03250</name>
</gene>
<proteinExistence type="predicted"/>
<keyword evidence="1" id="KW-1133">Transmembrane helix</keyword>
<name>A0A7G1NV55_9ACTN</name>
<keyword evidence="1" id="KW-0812">Transmembrane</keyword>